<protein>
    <submittedName>
        <fullName evidence="2">Uncharacterized protein</fullName>
    </submittedName>
</protein>
<name>A0A9Q3U9R7_VIBPH</name>
<evidence type="ECO:0000313" key="3">
    <source>
        <dbReference type="Proteomes" id="UP000726777"/>
    </source>
</evidence>
<dbReference type="Proteomes" id="UP000726777">
    <property type="component" value="Unassembled WGS sequence"/>
</dbReference>
<proteinExistence type="predicted"/>
<sequence length="243" mass="28245">MYTTNPTKPQIESDQQHPQGLPPKLVAFLERIGRRIIKGSLLLSFRESNSSNDTSNQHTPIEIFYTYFFGEIEVHWISVAKDHNAEKWNKPFAADTKEEFNFKANHYAKNGEALYSMEDNRALDELNKFVDAMIDAYDKQEIRFYSSFNSNLYVLKSDVSWESEKKFLAIPCDEFTNEQIDTLRSAELPYFSNERAIAYLIGNTYRDYLFDSVEDLLNALNEKYDDFSYSHFLQIAVGTGLNN</sequence>
<organism evidence="2 3">
    <name type="scientific">Vibrio parahaemolyticus</name>
    <dbReference type="NCBI Taxonomy" id="670"/>
    <lineage>
        <taxon>Bacteria</taxon>
        <taxon>Pseudomonadati</taxon>
        <taxon>Pseudomonadota</taxon>
        <taxon>Gammaproteobacteria</taxon>
        <taxon>Vibrionales</taxon>
        <taxon>Vibrionaceae</taxon>
        <taxon>Vibrio</taxon>
    </lineage>
</organism>
<evidence type="ECO:0000256" key="1">
    <source>
        <dbReference type="SAM" id="MobiDB-lite"/>
    </source>
</evidence>
<feature type="compositionally biased region" description="Polar residues" evidence="1">
    <location>
        <begin position="1"/>
        <end position="18"/>
    </location>
</feature>
<dbReference type="RefSeq" id="WP_228085592.1">
    <property type="nucleotide sequence ID" value="NZ_JACVHL010000002.1"/>
</dbReference>
<accession>A0A9Q3U9R7</accession>
<evidence type="ECO:0000313" key="2">
    <source>
        <dbReference type="EMBL" id="MCC3803918.1"/>
    </source>
</evidence>
<feature type="region of interest" description="Disordered" evidence="1">
    <location>
        <begin position="1"/>
        <end position="20"/>
    </location>
</feature>
<dbReference type="EMBL" id="JACVHL010000002">
    <property type="protein sequence ID" value="MCC3803918.1"/>
    <property type="molecule type" value="Genomic_DNA"/>
</dbReference>
<gene>
    <name evidence="2" type="ORF">IB292_02595</name>
</gene>
<reference evidence="2" key="1">
    <citation type="submission" date="2020-09" db="EMBL/GenBank/DDBJ databases">
        <title>Genome sequence of Vibrio parahaemolyticus isolates.</title>
        <authorList>
            <person name="Hammerl J.A."/>
            <person name="Strauch E."/>
        </authorList>
    </citation>
    <scope>NUCLEOTIDE SEQUENCE</scope>
    <source>
        <strain evidence="2">17-VB00146</strain>
    </source>
</reference>
<dbReference type="AlphaFoldDB" id="A0A9Q3U9R7"/>
<comment type="caution">
    <text evidence="2">The sequence shown here is derived from an EMBL/GenBank/DDBJ whole genome shotgun (WGS) entry which is preliminary data.</text>
</comment>